<keyword evidence="1" id="KW-0732">Signal</keyword>
<feature type="chain" id="PRO_5043121185" evidence="1">
    <location>
        <begin position="20"/>
        <end position="75"/>
    </location>
</feature>
<sequence>MRRILGVAIVLIVVVQVRILESLTPEEICGFCVHAQKVVYGHFGRRVPSKRVLQRQLKHECRRLPKVPQFHLFEQ</sequence>
<dbReference type="Gene3D" id="1.10.225.10">
    <property type="entry name" value="Saposin-like"/>
    <property type="match status" value="1"/>
</dbReference>
<reference evidence="2 3" key="2">
    <citation type="submission" date="2018-11" db="EMBL/GenBank/DDBJ databases">
        <authorList>
            <consortium name="Pathogen Informatics"/>
        </authorList>
    </citation>
    <scope>NUCLEOTIDE SEQUENCE [LARGE SCALE GENOMIC DNA]</scope>
</reference>
<feature type="signal peptide" evidence="1">
    <location>
        <begin position="1"/>
        <end position="19"/>
    </location>
</feature>
<dbReference type="AlphaFoldDB" id="A0A0M3K358"/>
<name>A0A0M3K358_ANISI</name>
<evidence type="ECO:0000313" key="4">
    <source>
        <dbReference type="WBParaSite" id="ASIM_0001539501-mRNA-1"/>
    </source>
</evidence>
<evidence type="ECO:0000256" key="1">
    <source>
        <dbReference type="SAM" id="SignalP"/>
    </source>
</evidence>
<protein>
    <submittedName>
        <fullName evidence="4">Saposin B-type domain-containing protein</fullName>
    </submittedName>
</protein>
<organism evidence="4">
    <name type="scientific">Anisakis simplex</name>
    <name type="common">Herring worm</name>
    <dbReference type="NCBI Taxonomy" id="6269"/>
    <lineage>
        <taxon>Eukaryota</taxon>
        <taxon>Metazoa</taxon>
        <taxon>Ecdysozoa</taxon>
        <taxon>Nematoda</taxon>
        <taxon>Chromadorea</taxon>
        <taxon>Rhabditida</taxon>
        <taxon>Spirurina</taxon>
        <taxon>Ascaridomorpha</taxon>
        <taxon>Ascaridoidea</taxon>
        <taxon>Anisakidae</taxon>
        <taxon>Anisakis</taxon>
        <taxon>Anisakis simplex complex</taxon>
    </lineage>
</organism>
<accession>A0A0M3K358</accession>
<reference evidence="4" key="1">
    <citation type="submission" date="2017-02" db="UniProtKB">
        <authorList>
            <consortium name="WormBaseParasite"/>
        </authorList>
    </citation>
    <scope>IDENTIFICATION</scope>
</reference>
<evidence type="ECO:0000313" key="3">
    <source>
        <dbReference type="Proteomes" id="UP000267096"/>
    </source>
</evidence>
<keyword evidence="3" id="KW-1185">Reference proteome</keyword>
<dbReference type="EMBL" id="UYRR01031938">
    <property type="protein sequence ID" value="VDK53403.1"/>
    <property type="molecule type" value="Genomic_DNA"/>
</dbReference>
<dbReference type="OrthoDB" id="5856919at2759"/>
<evidence type="ECO:0000313" key="2">
    <source>
        <dbReference type="EMBL" id="VDK53403.1"/>
    </source>
</evidence>
<gene>
    <name evidence="2" type="ORF">ASIM_LOCUS14804</name>
</gene>
<dbReference type="Proteomes" id="UP000267096">
    <property type="component" value="Unassembled WGS sequence"/>
</dbReference>
<dbReference type="WBParaSite" id="ASIM_0001539501-mRNA-1">
    <property type="protein sequence ID" value="ASIM_0001539501-mRNA-1"/>
    <property type="gene ID" value="ASIM_0001539501"/>
</dbReference>
<proteinExistence type="predicted"/>